<sequence length="308" mass="36245">MVMFTNHYIIFNYIIFLLTIQYIYAPPLLSNPMYQSYSNDNMPRNDEWQEVPEPTMNIFDAVRNQSMIYPNKDSNIFGYNLAFNDNRYRVSRNSDGSSFYLMPSNIPQPTFPNNNNQEVDDFDTFMNQNDEFDNSQSEYTSPSQTLWNTQMYPSWGTPPHSNAFSFYQTLQPKGHFLPPVYMTSIPYQNRRNEFPSSYPDTFSTTQTNLPQQRFPLGPPVDIIQNNKYIEFQSHQPTQPFASNIFTMKPRSPPGRPIFRPYMVQNNNGLNKPTIQRYRSISSLTSPKNNNPKLLRNFNLYNRTRMAMF</sequence>
<organism evidence="2 3">
    <name type="scientific">Schistosoma japonicum</name>
    <name type="common">Blood fluke</name>
    <dbReference type="NCBI Taxonomy" id="6182"/>
    <lineage>
        <taxon>Eukaryota</taxon>
        <taxon>Metazoa</taxon>
        <taxon>Spiralia</taxon>
        <taxon>Lophotrochozoa</taxon>
        <taxon>Platyhelminthes</taxon>
        <taxon>Trematoda</taxon>
        <taxon>Digenea</taxon>
        <taxon>Strigeidida</taxon>
        <taxon>Schistosomatoidea</taxon>
        <taxon>Schistosomatidae</taxon>
        <taxon>Schistosoma</taxon>
    </lineage>
</organism>
<comment type="caution">
    <text evidence="2">The sequence shown here is derived from an EMBL/GenBank/DDBJ whole genome shotgun (WGS) entry which is preliminary data.</text>
</comment>
<dbReference type="Proteomes" id="UP000311919">
    <property type="component" value="Unassembled WGS sequence"/>
</dbReference>
<evidence type="ECO:0000313" key="3">
    <source>
        <dbReference type="Proteomes" id="UP000311919"/>
    </source>
</evidence>
<accession>A0A4Z2D0R9</accession>
<keyword evidence="1" id="KW-0472">Membrane</keyword>
<dbReference type="OrthoDB" id="6221184at2759"/>
<name>A0A4Z2D0R9_SCHJA</name>
<keyword evidence="1" id="KW-0812">Transmembrane</keyword>
<gene>
    <name evidence="2" type="ORF">EWB00_005766</name>
</gene>
<protein>
    <submittedName>
        <fullName evidence="2">Uncharacterized protein</fullName>
    </submittedName>
</protein>
<keyword evidence="3" id="KW-1185">Reference proteome</keyword>
<keyword evidence="1" id="KW-1133">Transmembrane helix</keyword>
<evidence type="ECO:0000256" key="1">
    <source>
        <dbReference type="SAM" id="Phobius"/>
    </source>
</evidence>
<reference evidence="2 3" key="1">
    <citation type="submission" date="2019-03" db="EMBL/GenBank/DDBJ databases">
        <title>An improved genome assembly of the fluke Schistosoma japonicum.</title>
        <authorList>
            <person name="Hu W."/>
            <person name="Luo F."/>
            <person name="Yin M."/>
            <person name="Mo X."/>
            <person name="Sun C."/>
            <person name="Wu Q."/>
            <person name="Zhu B."/>
            <person name="Xiang M."/>
            <person name="Wang J."/>
            <person name="Wang Y."/>
            <person name="Zhang T."/>
            <person name="Xu B."/>
            <person name="Zheng H."/>
            <person name="Feng Z."/>
        </authorList>
    </citation>
    <scope>NUCLEOTIDE SEQUENCE [LARGE SCALE GENOMIC DNA]</scope>
    <source>
        <strain evidence="2">HuSjv2</strain>
        <tissue evidence="2">Worms</tissue>
    </source>
</reference>
<proteinExistence type="predicted"/>
<dbReference type="EMBL" id="SKCS01000376">
    <property type="protein sequence ID" value="TNN10101.1"/>
    <property type="molecule type" value="Genomic_DNA"/>
</dbReference>
<feature type="transmembrane region" description="Helical" evidence="1">
    <location>
        <begin position="6"/>
        <end position="25"/>
    </location>
</feature>
<evidence type="ECO:0000313" key="2">
    <source>
        <dbReference type="EMBL" id="TNN10101.1"/>
    </source>
</evidence>
<dbReference type="AlphaFoldDB" id="A0A4Z2D0R9"/>